<accession>A0A0E3X9N4</accession>
<name>A0A0E3X9N4_9CAUD</name>
<keyword evidence="2" id="KW-1185">Reference proteome</keyword>
<evidence type="ECO:0000313" key="2">
    <source>
        <dbReference type="Proteomes" id="UP000033020"/>
    </source>
</evidence>
<dbReference type="GeneID" id="26795109"/>
<dbReference type="KEGG" id="vg:26795109"/>
<organism evidence="1 2">
    <name type="scientific">Gordonia phage GordTnk2</name>
    <dbReference type="NCBI Taxonomy" id="1622192"/>
    <lineage>
        <taxon>Viruses</taxon>
        <taxon>Duplodnaviria</taxon>
        <taxon>Heunggongvirae</taxon>
        <taxon>Uroviricota</taxon>
        <taxon>Caudoviricetes</taxon>
        <taxon>Gordtnkvirus</taxon>
        <taxon>Gordtnkvirus gordtnk2</taxon>
    </lineage>
</organism>
<protein>
    <submittedName>
        <fullName evidence="1">Uncharacterized protein</fullName>
    </submittedName>
</protein>
<reference evidence="1 2" key="1">
    <citation type="journal article" date="2015" name="Sci. Rep.">
        <title>Bacteriophages of wastewater foaming-associated filamentous Gordonia reduce host levels in raw activated sludge.</title>
        <authorList>
            <person name="Liu M."/>
            <person name="Gill J.J."/>
            <person name="Young R."/>
            <person name="Summer E.J."/>
        </authorList>
    </citation>
    <scope>NUCLEOTIDE SEQUENCE [LARGE SCALE GENOMIC DNA]</scope>
</reference>
<evidence type="ECO:0000313" key="1">
    <source>
        <dbReference type="EMBL" id="AKC02802.1"/>
    </source>
</evidence>
<dbReference type="EMBL" id="KP790008">
    <property type="protein sequence ID" value="AKC02802.1"/>
    <property type="molecule type" value="Genomic_DNA"/>
</dbReference>
<dbReference type="Proteomes" id="UP000033020">
    <property type="component" value="Segment"/>
</dbReference>
<dbReference type="RefSeq" id="YP_009223970.1">
    <property type="nucleotide sequence ID" value="NC_029074.1"/>
</dbReference>
<proteinExistence type="predicted"/>
<gene>
    <name evidence="1" type="ORF">GordTnk2_62</name>
</gene>
<sequence>MPEEFYIAAYVTGLDTDTRHEPDIDVIGGLAYVDISRAKAAVQEENSLIVSACAGIAQPTNPCKIYRVVEVHEYDRR</sequence>